<name>D3B3J2_HETP5</name>
<evidence type="ECO:0000313" key="2">
    <source>
        <dbReference type="EMBL" id="EFA83890.1"/>
    </source>
</evidence>
<accession>D3B3J2</accession>
<feature type="transmembrane region" description="Helical" evidence="1">
    <location>
        <begin position="51"/>
        <end position="77"/>
    </location>
</feature>
<organism evidence="2 3">
    <name type="scientific">Heterostelium pallidum (strain ATCC 26659 / Pp 5 / PN500)</name>
    <name type="common">Cellular slime mold</name>
    <name type="synonym">Polysphondylium pallidum</name>
    <dbReference type="NCBI Taxonomy" id="670386"/>
    <lineage>
        <taxon>Eukaryota</taxon>
        <taxon>Amoebozoa</taxon>
        <taxon>Evosea</taxon>
        <taxon>Eumycetozoa</taxon>
        <taxon>Dictyostelia</taxon>
        <taxon>Acytosteliales</taxon>
        <taxon>Acytosteliaceae</taxon>
        <taxon>Heterostelium</taxon>
    </lineage>
</organism>
<keyword evidence="3" id="KW-1185">Reference proteome</keyword>
<reference evidence="2 3" key="1">
    <citation type="journal article" date="2011" name="Genome Res.">
        <title>Phylogeny-wide analysis of social amoeba genomes highlights ancient origins for complex intercellular communication.</title>
        <authorList>
            <person name="Heidel A.J."/>
            <person name="Lawal H.M."/>
            <person name="Felder M."/>
            <person name="Schilde C."/>
            <person name="Helps N.R."/>
            <person name="Tunggal B."/>
            <person name="Rivero F."/>
            <person name="John U."/>
            <person name="Schleicher M."/>
            <person name="Eichinger L."/>
            <person name="Platzer M."/>
            <person name="Noegel A.A."/>
            <person name="Schaap P."/>
            <person name="Gloeckner G."/>
        </authorList>
    </citation>
    <scope>NUCLEOTIDE SEQUENCE [LARGE SCALE GENOMIC DNA]</scope>
    <source>
        <strain evidence="3">ATCC 26659 / Pp 5 / PN500</strain>
    </source>
</reference>
<gene>
    <name evidence="2" type="ORF">PPL_02960</name>
</gene>
<sequence>MAILKYPTEFMTFNTLLSSPKMLKTNSSSIQSTLPLLNQITNSKFNFHLEILAQCLWLSSCCFLVKFYIWLGLIGLISISQVCSLNKDILSLTCCSFI</sequence>
<evidence type="ECO:0000313" key="3">
    <source>
        <dbReference type="Proteomes" id="UP000001396"/>
    </source>
</evidence>
<protein>
    <submittedName>
        <fullName evidence="2">Uncharacterized protein</fullName>
    </submittedName>
</protein>
<keyword evidence="1" id="KW-0472">Membrane</keyword>
<comment type="caution">
    <text evidence="2">The sequence shown here is derived from an EMBL/GenBank/DDBJ whole genome shotgun (WGS) entry which is preliminary data.</text>
</comment>
<proteinExistence type="predicted"/>
<keyword evidence="1" id="KW-1133">Transmembrane helix</keyword>
<dbReference type="AlphaFoldDB" id="D3B3J2"/>
<dbReference type="RefSeq" id="XP_020436007.1">
    <property type="nucleotide sequence ID" value="XM_020573935.1"/>
</dbReference>
<dbReference type="Proteomes" id="UP000001396">
    <property type="component" value="Unassembled WGS sequence"/>
</dbReference>
<keyword evidence="1" id="KW-0812">Transmembrane</keyword>
<evidence type="ECO:0000256" key="1">
    <source>
        <dbReference type="SAM" id="Phobius"/>
    </source>
</evidence>
<dbReference type="GeneID" id="31358483"/>
<dbReference type="EMBL" id="ADBJ01000010">
    <property type="protein sequence ID" value="EFA83890.1"/>
    <property type="molecule type" value="Genomic_DNA"/>
</dbReference>
<dbReference type="InParanoid" id="D3B3J2"/>